<feature type="transmembrane region" description="Helical" evidence="1">
    <location>
        <begin position="12"/>
        <end position="32"/>
    </location>
</feature>
<protein>
    <submittedName>
        <fullName evidence="2">ABC transporter permease</fullName>
    </submittedName>
</protein>
<evidence type="ECO:0000256" key="1">
    <source>
        <dbReference type="SAM" id="Phobius"/>
    </source>
</evidence>
<accession>A0A377CW21</accession>
<evidence type="ECO:0000313" key="3">
    <source>
        <dbReference type="Proteomes" id="UP000254052"/>
    </source>
</evidence>
<dbReference type="Proteomes" id="UP000254052">
    <property type="component" value="Unassembled WGS sequence"/>
</dbReference>
<keyword evidence="1" id="KW-1133">Transmembrane helix</keyword>
<gene>
    <name evidence="2" type="primary">ddpB_2</name>
    <name evidence="2" type="ORF">NCTC9962_05344</name>
</gene>
<sequence>MTFWSILRQRCWGLVLVVAGVCVITFIISHLIPGDPARLLAGDRASDAIVEIFASNWDWTSHCMYSFTATSAICFMVTWEHPFVPGVRCWKSCVYFSRRRWSWLFVPCCWHS</sequence>
<reference evidence="2 3" key="1">
    <citation type="submission" date="2018-06" db="EMBL/GenBank/DDBJ databases">
        <authorList>
            <consortium name="Pathogen Informatics"/>
            <person name="Doyle S."/>
        </authorList>
    </citation>
    <scope>NUCLEOTIDE SEQUENCE [LARGE SCALE GENOMIC DNA]</scope>
    <source>
        <strain evidence="2 3">NCTC9962</strain>
    </source>
</reference>
<dbReference type="EMBL" id="UGED01000010">
    <property type="protein sequence ID" value="STM07723.1"/>
    <property type="molecule type" value="Genomic_DNA"/>
</dbReference>
<keyword evidence="1" id="KW-0472">Membrane</keyword>
<organism evidence="2 3">
    <name type="scientific">Escherichia coli</name>
    <dbReference type="NCBI Taxonomy" id="562"/>
    <lineage>
        <taxon>Bacteria</taxon>
        <taxon>Pseudomonadati</taxon>
        <taxon>Pseudomonadota</taxon>
        <taxon>Gammaproteobacteria</taxon>
        <taxon>Enterobacterales</taxon>
        <taxon>Enterobacteriaceae</taxon>
        <taxon>Escherichia</taxon>
    </lineage>
</organism>
<evidence type="ECO:0000313" key="2">
    <source>
        <dbReference type="EMBL" id="STM07723.1"/>
    </source>
</evidence>
<name>A0A377CW21_ECOLX</name>
<keyword evidence="1" id="KW-0812">Transmembrane</keyword>
<dbReference type="AlphaFoldDB" id="A0A377CW21"/>
<proteinExistence type="predicted"/>